<organism evidence="1">
    <name type="scientific">marine metagenome</name>
    <dbReference type="NCBI Taxonomy" id="408172"/>
    <lineage>
        <taxon>unclassified sequences</taxon>
        <taxon>metagenomes</taxon>
        <taxon>ecological metagenomes</taxon>
    </lineage>
</organism>
<gene>
    <name evidence="1" type="ORF">METZ01_LOCUS206209</name>
</gene>
<accession>A0A382ESJ7</accession>
<name>A0A382ESJ7_9ZZZZ</name>
<sequence>ETMSYTTITVSRPGAAFSAASNADEANAVFAQVQAIIAANGGEMGMIGFDHAQNANVALTTYPDPESAAKAAIQIEANQLLDVVSRGMFTTMEELWPVFMDALG</sequence>
<feature type="non-terminal residue" evidence="1">
    <location>
        <position position="1"/>
    </location>
</feature>
<reference evidence="1" key="1">
    <citation type="submission" date="2018-05" db="EMBL/GenBank/DDBJ databases">
        <authorList>
            <person name="Lanie J.A."/>
            <person name="Ng W.-L."/>
            <person name="Kazmierczak K.M."/>
            <person name="Andrzejewski T.M."/>
            <person name="Davidsen T.M."/>
            <person name="Wayne K.J."/>
            <person name="Tettelin H."/>
            <person name="Glass J.I."/>
            <person name="Rusch D."/>
            <person name="Podicherti R."/>
            <person name="Tsui H.-C.T."/>
            <person name="Winkler M.E."/>
        </authorList>
    </citation>
    <scope>NUCLEOTIDE SEQUENCE</scope>
</reference>
<dbReference type="AlphaFoldDB" id="A0A382ESJ7"/>
<evidence type="ECO:0000313" key="1">
    <source>
        <dbReference type="EMBL" id="SVB53355.1"/>
    </source>
</evidence>
<protein>
    <submittedName>
        <fullName evidence="1">Uncharacterized protein</fullName>
    </submittedName>
</protein>
<proteinExistence type="predicted"/>
<dbReference type="EMBL" id="UINC01045963">
    <property type="protein sequence ID" value="SVB53355.1"/>
    <property type="molecule type" value="Genomic_DNA"/>
</dbReference>